<accession>A0A6J6HH85</accession>
<gene>
    <name evidence="1" type="ORF">UFOPK1826_01092</name>
</gene>
<sequence>MRGIGVAVITKTSGVVVVFLLTDVSEFSPLPRSAARCSTPKRCCSSITATPSDANSTPSCINACVPIKISTPPLAKSRSNSRRRSLVTRLVNNSTRNCRSPNKLLASGTSNPSRSFFTPLKCCSAKTSVGAISAPWCPP</sequence>
<dbReference type="EMBL" id="CAEZUN010000144">
    <property type="protein sequence ID" value="CAB4607998.1"/>
    <property type="molecule type" value="Genomic_DNA"/>
</dbReference>
<name>A0A6J6HH85_9ZZZZ</name>
<organism evidence="1">
    <name type="scientific">freshwater metagenome</name>
    <dbReference type="NCBI Taxonomy" id="449393"/>
    <lineage>
        <taxon>unclassified sequences</taxon>
        <taxon>metagenomes</taxon>
        <taxon>ecological metagenomes</taxon>
    </lineage>
</organism>
<evidence type="ECO:0000313" key="1">
    <source>
        <dbReference type="EMBL" id="CAB4607998.1"/>
    </source>
</evidence>
<reference evidence="1" key="1">
    <citation type="submission" date="2020-05" db="EMBL/GenBank/DDBJ databases">
        <authorList>
            <person name="Chiriac C."/>
            <person name="Salcher M."/>
            <person name="Ghai R."/>
            <person name="Kavagutti S V."/>
        </authorList>
    </citation>
    <scope>NUCLEOTIDE SEQUENCE</scope>
</reference>
<dbReference type="AlphaFoldDB" id="A0A6J6HH85"/>
<protein>
    <submittedName>
        <fullName evidence="1">Unannotated protein</fullName>
    </submittedName>
</protein>
<proteinExistence type="predicted"/>